<dbReference type="Proteomes" id="UP000050564">
    <property type="component" value="Unassembled WGS sequence"/>
</dbReference>
<dbReference type="PATRIC" id="fig|86840.3.peg.283"/>
<sequence>MLYLLSKDLLIFARAKITEDSKPNLRDVSERQTRIPAQVIDKDIPTAGLMAQVMIAKYADHLPLYRQEQIFGRAGLAIPRSTLASWVGVCGVQLQPLVDAAGKWNRGVVAASVATRLVAQEGMPGSLFEFDRYDHYTSDGLWLECPHPEQGWQLRDIRCYPDYKEDSMPMIANDPTTQLAFSVYENKGVYALLLGSGVSRAAGIPTGWEITMELVKRAGIASGVGEQEDWYAWYLGQTGEQPNYSTLLETLAGTQSERRAIVQSFLEPTAQELEDGLKVPTRAHRAIAEMVRAGHVRVIVTTNFDRLMENALRDAGIEPTIVSSVDTLAGAEPLAHSQCFILKIHGDYKDARILNTDVELGDYPTEFNTLLDRIIDEFGLIVAGWSGEWDHALRAAFLRAPSRRYPTYWLARGGVSERGQELVARRRASVVSGTDADTFFDALNLKLETIQKSRQPNPASVELMIAMAKRFMDRPEHRIQLDDLVTAQTRQSIADFVPLFAGQGDVRTQAFSDWVPEYEAIAEPIARLASVLGRWGTGDELSLVLDAVKGLYAEAHREQAGYTHWLALKNYPAALVVLGYSLGLTRANRLDVLYTLLNSTVINRREQPGLIGYELSPFYLEAGNGLLAHWKTLEDQSNARTPLSNRLASLITCKWAPSFAGVQDPELLYERFEFLNLLFFAQTNGVNEEELNNRIQQSQFRNIAMGRLSWHSETISRFAQEYSTPEFNAPLLAAGFAYGSESYLQRFLEGLGRMSRW</sequence>
<dbReference type="Pfam" id="PF03050">
    <property type="entry name" value="DDE_Tnp_IS66"/>
    <property type="match status" value="1"/>
</dbReference>
<accession>A0A0P9Q679</accession>
<evidence type="ECO:0000313" key="3">
    <source>
        <dbReference type="EMBL" id="RMN22546.1"/>
    </source>
</evidence>
<dbReference type="EMBL" id="RBOW01000794">
    <property type="protein sequence ID" value="RMN22546.1"/>
    <property type="molecule type" value="Genomic_DNA"/>
</dbReference>
<dbReference type="InterPro" id="IPR029035">
    <property type="entry name" value="DHS-like_NAD/FAD-binding_dom"/>
</dbReference>
<dbReference type="Pfam" id="PF13289">
    <property type="entry name" value="SIR2_2"/>
    <property type="match status" value="1"/>
</dbReference>
<dbReference type="InterPro" id="IPR052344">
    <property type="entry name" value="Transposase-related"/>
</dbReference>
<dbReference type="InterPro" id="IPR004291">
    <property type="entry name" value="Transposase_IS66_central"/>
</dbReference>
<reference evidence="3 5" key="2">
    <citation type="submission" date="2018-08" db="EMBL/GenBank/DDBJ databases">
        <title>Recombination of ecologically and evolutionarily significant loci maintains genetic cohesion in the Pseudomonas syringae species complex.</title>
        <authorList>
            <person name="Dillon M."/>
            <person name="Thakur S."/>
            <person name="Almeida R.N.D."/>
            <person name="Weir B.S."/>
            <person name="Guttman D.S."/>
        </authorList>
    </citation>
    <scope>NUCLEOTIDE SEQUENCE [LARGE SCALE GENOMIC DNA]</scope>
    <source>
        <strain evidence="3 5">ICMP 2821</strain>
    </source>
</reference>
<name>A0A0P9Q679_PSECA</name>
<gene>
    <name evidence="2" type="ORF">ALO81_101756</name>
    <name evidence="3" type="ORF">ALQ64_02851</name>
</gene>
<dbReference type="PANTHER" id="PTHR33678">
    <property type="entry name" value="BLL1576 PROTEIN"/>
    <property type="match status" value="1"/>
</dbReference>
<comment type="caution">
    <text evidence="2">The sequence shown here is derived from an EMBL/GenBank/DDBJ whole genome shotgun (WGS) entry which is preliminary data.</text>
</comment>
<dbReference type="EMBL" id="LJPX01000580">
    <property type="protein sequence ID" value="KPW65682.1"/>
    <property type="molecule type" value="Genomic_DNA"/>
</dbReference>
<evidence type="ECO:0000313" key="2">
    <source>
        <dbReference type="EMBL" id="KPW65682.1"/>
    </source>
</evidence>
<organism evidence="2 4">
    <name type="scientific">Pseudomonas cannabina</name>
    <dbReference type="NCBI Taxonomy" id="86840"/>
    <lineage>
        <taxon>Bacteria</taxon>
        <taxon>Pseudomonadati</taxon>
        <taxon>Pseudomonadota</taxon>
        <taxon>Gammaproteobacteria</taxon>
        <taxon>Pseudomonadales</taxon>
        <taxon>Pseudomonadaceae</taxon>
        <taxon>Pseudomonas</taxon>
    </lineage>
</organism>
<dbReference type="SUPFAM" id="SSF52467">
    <property type="entry name" value="DHS-like NAD/FAD-binding domain"/>
    <property type="match status" value="1"/>
</dbReference>
<dbReference type="Proteomes" id="UP000281372">
    <property type="component" value="Unassembled WGS sequence"/>
</dbReference>
<evidence type="ECO:0000259" key="1">
    <source>
        <dbReference type="Pfam" id="PF03050"/>
    </source>
</evidence>
<dbReference type="Gene3D" id="3.40.50.1220">
    <property type="entry name" value="TPP-binding domain"/>
    <property type="match status" value="1"/>
</dbReference>
<protein>
    <submittedName>
        <fullName evidence="2">TPR domain protein</fullName>
    </submittedName>
</protein>
<dbReference type="AlphaFoldDB" id="A0A0P9Q679"/>
<evidence type="ECO:0000313" key="5">
    <source>
        <dbReference type="Proteomes" id="UP000281372"/>
    </source>
</evidence>
<evidence type="ECO:0000313" key="4">
    <source>
        <dbReference type="Proteomes" id="UP000050564"/>
    </source>
</evidence>
<dbReference type="PANTHER" id="PTHR33678:SF1">
    <property type="entry name" value="BLL1576 PROTEIN"/>
    <property type="match status" value="1"/>
</dbReference>
<proteinExistence type="predicted"/>
<feature type="domain" description="Transposase IS66 central" evidence="1">
    <location>
        <begin position="44"/>
        <end position="101"/>
    </location>
</feature>
<reference evidence="2 4" key="1">
    <citation type="submission" date="2015-09" db="EMBL/GenBank/DDBJ databases">
        <title>Genome announcement of multiple Pseudomonas syringae strains.</title>
        <authorList>
            <person name="Thakur S."/>
            <person name="Wang P.W."/>
            <person name="Gong Y."/>
            <person name="Weir B.S."/>
            <person name="Guttman D.S."/>
        </authorList>
    </citation>
    <scope>NUCLEOTIDE SEQUENCE [LARGE SCALE GENOMIC DNA]</scope>
    <source>
        <strain evidence="2 4">ICMP2823</strain>
    </source>
</reference>